<evidence type="ECO:0000313" key="8">
    <source>
        <dbReference type="Proteomes" id="UP001149074"/>
    </source>
</evidence>
<dbReference type="GO" id="GO:0022857">
    <property type="term" value="F:transmembrane transporter activity"/>
    <property type="evidence" value="ECO:0007669"/>
    <property type="project" value="InterPro"/>
</dbReference>
<gene>
    <name evidence="7" type="ORF">N7532_007273</name>
</gene>
<evidence type="ECO:0000256" key="6">
    <source>
        <dbReference type="SAM" id="Phobius"/>
    </source>
</evidence>
<feature type="region of interest" description="Disordered" evidence="5">
    <location>
        <begin position="80"/>
        <end position="133"/>
    </location>
</feature>
<feature type="transmembrane region" description="Helical" evidence="6">
    <location>
        <begin position="361"/>
        <end position="382"/>
    </location>
</feature>
<feature type="transmembrane region" description="Helical" evidence="6">
    <location>
        <begin position="186"/>
        <end position="213"/>
    </location>
</feature>
<keyword evidence="3 6" id="KW-1133">Transmembrane helix</keyword>
<dbReference type="GO" id="GO:0016020">
    <property type="term" value="C:membrane"/>
    <property type="evidence" value="ECO:0007669"/>
    <property type="project" value="UniProtKB-SubCell"/>
</dbReference>
<dbReference type="Gene3D" id="1.20.1250.20">
    <property type="entry name" value="MFS general substrate transporter like domains"/>
    <property type="match status" value="2"/>
</dbReference>
<comment type="caution">
    <text evidence="7">The sequence shown here is derived from an EMBL/GenBank/DDBJ whole genome shotgun (WGS) entry which is preliminary data.</text>
</comment>
<dbReference type="Proteomes" id="UP001149074">
    <property type="component" value="Unassembled WGS sequence"/>
</dbReference>
<keyword evidence="2 6" id="KW-0812">Transmembrane</keyword>
<dbReference type="OrthoDB" id="2130629at2759"/>
<reference evidence="7" key="2">
    <citation type="journal article" date="2023" name="IMA Fungus">
        <title>Comparative genomic study of the Penicillium genus elucidates a diverse pangenome and 15 lateral gene transfer events.</title>
        <authorList>
            <person name="Petersen C."/>
            <person name="Sorensen T."/>
            <person name="Nielsen M.R."/>
            <person name="Sondergaard T.E."/>
            <person name="Sorensen J.L."/>
            <person name="Fitzpatrick D.A."/>
            <person name="Frisvad J.C."/>
            <person name="Nielsen K.L."/>
        </authorList>
    </citation>
    <scope>NUCLEOTIDE SEQUENCE</scope>
    <source>
        <strain evidence="7">IBT 30761</strain>
    </source>
</reference>
<feature type="transmembrane region" description="Helical" evidence="6">
    <location>
        <begin position="432"/>
        <end position="451"/>
    </location>
</feature>
<dbReference type="PANTHER" id="PTHR42718:SF41">
    <property type="entry name" value="MFS TRANSPORTER OF UNKOWN SPECIFICITY (AFU_ORTHOLOGUE AFUA_5G09940)-RELATED"/>
    <property type="match status" value="1"/>
</dbReference>
<dbReference type="EMBL" id="JAPQKI010000006">
    <property type="protein sequence ID" value="KAJ5094982.1"/>
    <property type="molecule type" value="Genomic_DNA"/>
</dbReference>
<evidence type="ECO:0000256" key="4">
    <source>
        <dbReference type="ARBA" id="ARBA00023136"/>
    </source>
</evidence>
<dbReference type="SUPFAM" id="SSF103473">
    <property type="entry name" value="MFS general substrate transporter"/>
    <property type="match status" value="1"/>
</dbReference>
<keyword evidence="4 6" id="KW-0472">Membrane</keyword>
<reference evidence="7" key="1">
    <citation type="submission" date="2022-11" db="EMBL/GenBank/DDBJ databases">
        <authorList>
            <person name="Petersen C."/>
        </authorList>
    </citation>
    <scope>NUCLEOTIDE SEQUENCE</scope>
    <source>
        <strain evidence="7">IBT 30761</strain>
    </source>
</reference>
<feature type="transmembrane region" description="Helical" evidence="6">
    <location>
        <begin position="330"/>
        <end position="349"/>
    </location>
</feature>
<dbReference type="GeneID" id="81358745"/>
<sequence>MAPTPVDDSKGGQTHTIYEMESTATSTLSLSKTIDSTRRNSREPAEFHGSQDVAGLHKVPTTRTRRDSHMGEALENLASSLSHPHQHQHEGPHELGAVPSRRSERSARRSFRHPSPERMSDLAEEAGSPAEPKYQGIPPEIGSFTAEVIFVFVCSAGLLLFSFLLGDITVNQEEFKKTLGISNSELPWLLGAYSTPSVSPMIMVGAFAWLTIWNVVGVFATRKAILFYIVRAMQGLAIGVLVSGSMSILGRVYKPGRRKNQVFSAMSATAPFGFWLGGIQGGALKSYLYWVFGSNAIISGICLIAAYTTIPPLRPVADIAGTDAPTIRDFDYIGASFAVIGSICVLFGLTQGPVVEWSPYTYILVIVGILLLVAFFFVERWVPRPLIPNRLWRTKGFTPLMVAYFLGYGAFSGAWQFFAVQFWLRIQQHEPITVALYLLPNAIVGVLATWVVSKTLHIIPGHYIYLTAMIAFALGPVFFLPQTSGTIYWALSFPGIALVTFGPDLSFAAASIYITSNVRRSYQGSAGSLLVTMQNLSSAVMTAVADAIGTRVDKGPDGDIGLEGLRAIWWFALACEIVAAGITLLWVRIPKEEEKEHVT</sequence>
<dbReference type="Pfam" id="PF07690">
    <property type="entry name" value="MFS_1"/>
    <property type="match status" value="1"/>
</dbReference>
<evidence type="ECO:0000256" key="3">
    <source>
        <dbReference type="ARBA" id="ARBA00022989"/>
    </source>
</evidence>
<proteinExistence type="predicted"/>
<feature type="transmembrane region" description="Helical" evidence="6">
    <location>
        <begin position="463"/>
        <end position="481"/>
    </location>
</feature>
<feature type="transmembrane region" description="Helical" evidence="6">
    <location>
        <begin position="402"/>
        <end position="426"/>
    </location>
</feature>
<organism evidence="7 8">
    <name type="scientific">Penicillium argentinense</name>
    <dbReference type="NCBI Taxonomy" id="1131581"/>
    <lineage>
        <taxon>Eukaryota</taxon>
        <taxon>Fungi</taxon>
        <taxon>Dikarya</taxon>
        <taxon>Ascomycota</taxon>
        <taxon>Pezizomycotina</taxon>
        <taxon>Eurotiomycetes</taxon>
        <taxon>Eurotiomycetidae</taxon>
        <taxon>Eurotiales</taxon>
        <taxon>Aspergillaceae</taxon>
        <taxon>Penicillium</taxon>
    </lineage>
</organism>
<name>A0A9W9K7G5_9EURO</name>
<accession>A0A9W9K7G5</accession>
<feature type="transmembrane region" description="Helical" evidence="6">
    <location>
        <begin position="568"/>
        <end position="587"/>
    </location>
</feature>
<feature type="transmembrane region" description="Helical" evidence="6">
    <location>
        <begin position="144"/>
        <end position="165"/>
    </location>
</feature>
<dbReference type="InterPro" id="IPR011701">
    <property type="entry name" value="MFS"/>
</dbReference>
<evidence type="ECO:0000313" key="7">
    <source>
        <dbReference type="EMBL" id="KAJ5094982.1"/>
    </source>
</evidence>
<keyword evidence="8" id="KW-1185">Reference proteome</keyword>
<feature type="compositionally biased region" description="Basic and acidic residues" evidence="5">
    <location>
        <begin position="35"/>
        <end position="46"/>
    </location>
</feature>
<feature type="transmembrane region" description="Helical" evidence="6">
    <location>
        <begin position="262"/>
        <end position="281"/>
    </location>
</feature>
<dbReference type="PANTHER" id="PTHR42718">
    <property type="entry name" value="MAJOR FACILITATOR SUPERFAMILY MULTIDRUG TRANSPORTER MFSC"/>
    <property type="match status" value="1"/>
</dbReference>
<feature type="transmembrane region" description="Helical" evidence="6">
    <location>
        <begin position="287"/>
        <end position="310"/>
    </location>
</feature>
<feature type="transmembrane region" description="Helical" evidence="6">
    <location>
        <begin position="225"/>
        <end position="250"/>
    </location>
</feature>
<evidence type="ECO:0000256" key="1">
    <source>
        <dbReference type="ARBA" id="ARBA00004141"/>
    </source>
</evidence>
<evidence type="ECO:0000256" key="5">
    <source>
        <dbReference type="SAM" id="MobiDB-lite"/>
    </source>
</evidence>
<dbReference type="InterPro" id="IPR036259">
    <property type="entry name" value="MFS_trans_sf"/>
</dbReference>
<dbReference type="AlphaFoldDB" id="A0A9W9K7G5"/>
<feature type="transmembrane region" description="Helical" evidence="6">
    <location>
        <begin position="487"/>
        <end position="514"/>
    </location>
</feature>
<feature type="region of interest" description="Disordered" evidence="5">
    <location>
        <begin position="1"/>
        <end position="67"/>
    </location>
</feature>
<evidence type="ECO:0000256" key="2">
    <source>
        <dbReference type="ARBA" id="ARBA00022692"/>
    </source>
</evidence>
<comment type="subcellular location">
    <subcellularLocation>
        <location evidence="1">Membrane</location>
        <topology evidence="1">Multi-pass membrane protein</topology>
    </subcellularLocation>
</comment>
<dbReference type="RefSeq" id="XP_056473132.1">
    <property type="nucleotide sequence ID" value="XM_056619766.1"/>
</dbReference>
<feature type="compositionally biased region" description="Low complexity" evidence="5">
    <location>
        <begin position="22"/>
        <end position="33"/>
    </location>
</feature>
<evidence type="ECO:0008006" key="9">
    <source>
        <dbReference type="Google" id="ProtNLM"/>
    </source>
</evidence>
<protein>
    <recommendedName>
        <fullName evidence="9">Major facilitator superfamily (MFS) profile domain-containing protein</fullName>
    </recommendedName>
</protein>